<keyword evidence="2 3" id="KW-0472">Membrane</keyword>
<dbReference type="SUPFAM" id="SSF117892">
    <property type="entry name" value="Band 7/SPFH domain"/>
    <property type="match status" value="1"/>
</dbReference>
<evidence type="ECO:0000313" key="6">
    <source>
        <dbReference type="EMBL" id="CAG5079474.1"/>
    </source>
</evidence>
<reference evidence="6 7" key="1">
    <citation type="submission" date="2021-04" db="EMBL/GenBank/DDBJ databases">
        <authorList>
            <person name="Bliznina A."/>
        </authorList>
    </citation>
    <scope>NUCLEOTIDE SEQUENCE [LARGE SCALE GENOMIC DNA]</scope>
</reference>
<dbReference type="PANTHER" id="PTHR13806:SF46">
    <property type="entry name" value="FLOTILLIN-1-RELATED"/>
    <property type="match status" value="1"/>
</dbReference>
<name>A0ABN7RP07_OIKDI</name>
<keyword evidence="7" id="KW-1185">Reference proteome</keyword>
<evidence type="ECO:0000259" key="5">
    <source>
        <dbReference type="Pfam" id="PF01145"/>
    </source>
</evidence>
<dbReference type="Gene3D" id="3.30.479.30">
    <property type="entry name" value="Band 7 domain"/>
    <property type="match status" value="1"/>
</dbReference>
<dbReference type="InterPro" id="IPR027705">
    <property type="entry name" value="Flotillin_fam"/>
</dbReference>
<dbReference type="InterPro" id="IPR036013">
    <property type="entry name" value="Band_7/SPFH_dom_sf"/>
</dbReference>
<evidence type="ECO:0000256" key="4">
    <source>
        <dbReference type="SAM" id="Coils"/>
    </source>
</evidence>
<evidence type="ECO:0000256" key="2">
    <source>
        <dbReference type="ARBA" id="ARBA00023136"/>
    </source>
</evidence>
<evidence type="ECO:0000256" key="1">
    <source>
        <dbReference type="ARBA" id="ARBA00007161"/>
    </source>
</evidence>
<protein>
    <recommendedName>
        <fullName evidence="3">Flotillin</fullName>
    </recommendedName>
</protein>
<dbReference type="CDD" id="cd03399">
    <property type="entry name" value="SPFH_flotillin"/>
    <property type="match status" value="1"/>
</dbReference>
<dbReference type="EMBL" id="OU015568">
    <property type="protein sequence ID" value="CAG5079474.1"/>
    <property type="molecule type" value="Genomic_DNA"/>
</dbReference>
<feature type="domain" description="Band 7" evidence="5">
    <location>
        <begin position="7"/>
        <end position="189"/>
    </location>
</feature>
<dbReference type="PANTHER" id="PTHR13806">
    <property type="entry name" value="FLOTILLIN-RELATED"/>
    <property type="match status" value="1"/>
</dbReference>
<evidence type="ECO:0000256" key="3">
    <source>
        <dbReference type="RuleBase" id="RU366054"/>
    </source>
</evidence>
<dbReference type="Pfam" id="PF01145">
    <property type="entry name" value="Band_7"/>
    <property type="match status" value="1"/>
</dbReference>
<dbReference type="InterPro" id="IPR001107">
    <property type="entry name" value="Band_7"/>
</dbReference>
<dbReference type="Proteomes" id="UP001158576">
    <property type="component" value="Chromosome PAR"/>
</dbReference>
<gene>
    <name evidence="6" type="ORF">OKIOD_LOCUS819</name>
</gene>
<organism evidence="6 7">
    <name type="scientific">Oikopleura dioica</name>
    <name type="common">Tunicate</name>
    <dbReference type="NCBI Taxonomy" id="34765"/>
    <lineage>
        <taxon>Eukaryota</taxon>
        <taxon>Metazoa</taxon>
        <taxon>Chordata</taxon>
        <taxon>Tunicata</taxon>
        <taxon>Appendicularia</taxon>
        <taxon>Copelata</taxon>
        <taxon>Oikopleuridae</taxon>
        <taxon>Oikopleura</taxon>
    </lineage>
</organism>
<accession>A0ABN7RP07</accession>
<keyword evidence="4" id="KW-0175">Coiled coil</keyword>
<evidence type="ECO:0000313" key="7">
    <source>
        <dbReference type="Proteomes" id="UP001158576"/>
    </source>
</evidence>
<dbReference type="PROSITE" id="PS51257">
    <property type="entry name" value="PROKAR_LIPOPROTEIN"/>
    <property type="match status" value="1"/>
</dbReference>
<comment type="similarity">
    <text evidence="1 3">Belongs to the band 7/mec-2 family. Flotillin subfamily.</text>
</comment>
<feature type="coiled-coil region" evidence="4">
    <location>
        <begin position="231"/>
        <end position="287"/>
    </location>
</feature>
<proteinExistence type="inferred from homology"/>
<comment type="subcellular location">
    <subcellularLocation>
        <location evidence="3">Membrane</location>
    </subcellularLocation>
    <subcellularLocation>
        <location evidence="3">Endosome</location>
    </subcellularLocation>
</comment>
<comment type="subunit">
    <text evidence="3">Heterooligomeric complex.</text>
</comment>
<sequence length="424" mass="47164">MGFKTCTPNQALVVSGACISAKKNKNIIVGGKKWVWPIIQKYSKLCLNTMSLEIQSINVNTLKGVPISCIGVAQFKIAGQDSMDLLQKAAQNFLGKRPDQIQFLARETMEGHQRAIIGEMEVIQILRDRKKFASKVMQVALEDFKALGLVLVSYTLKDISDNNDYLRSIGIGKTSEVKSRARIGQAQAKMRSEIEQSKAHKERMQKKFANDLIVAESKRNMDLVVANNYQKIHTEKAIAELAQKLQEAKTKQEVKNAEMAVKVAERKRQIEIQEQEILRRAKELEANVKKPAEAEKYRMEVAAEAARQRLVLEAEAEAELIKLRGEAQAYAINEKAKAEAEQMRKKAEAWKHYKDAAIVDMVLETLPKVALEIASPIANARKITMVATGNGDIGAGKLTGEILDVVAKLPTVIENMTGVKLAQT</sequence>